<evidence type="ECO:0000256" key="3">
    <source>
        <dbReference type="PIRSR" id="PIRSR000390-1"/>
    </source>
</evidence>
<dbReference type="InterPro" id="IPR015421">
    <property type="entry name" value="PyrdxlP-dep_Trfase_major"/>
</dbReference>
<dbReference type="Gene3D" id="3.40.640.10">
    <property type="entry name" value="Type I PLP-dependent aspartate aminotransferase-like (Major domain)"/>
    <property type="match status" value="1"/>
</dbReference>
<dbReference type="GO" id="GO:0008483">
    <property type="term" value="F:transaminase activity"/>
    <property type="evidence" value="ECO:0007669"/>
    <property type="project" value="UniProtKB-KW"/>
</dbReference>
<accession>A0A9J7AL79</accession>
<dbReference type="SUPFAM" id="SSF53383">
    <property type="entry name" value="PLP-dependent transferases"/>
    <property type="match status" value="1"/>
</dbReference>
<comment type="similarity">
    <text evidence="2 5">Belongs to the DegT/DnrJ/EryC1 family.</text>
</comment>
<dbReference type="Gene3D" id="3.90.1150.10">
    <property type="entry name" value="Aspartate Aminotransferase, domain 1"/>
    <property type="match status" value="1"/>
</dbReference>
<dbReference type="KEGG" id="naci:NUH88_13410"/>
<dbReference type="PIRSF" id="PIRSF000390">
    <property type="entry name" value="PLP_StrS"/>
    <property type="match status" value="1"/>
</dbReference>
<reference evidence="6" key="1">
    <citation type="submission" date="2022-08" db="EMBL/GenBank/DDBJ databases">
        <title>Nisaea acidiphila sp. nov., isolated from a marine algal debris and emended description of the genus Nisaea Urios et al. 2008.</title>
        <authorList>
            <person name="Kwon K."/>
        </authorList>
    </citation>
    <scope>NUCLEOTIDE SEQUENCE</scope>
    <source>
        <strain evidence="6">MEBiC11861</strain>
    </source>
</reference>
<gene>
    <name evidence="6" type="ORF">NUH88_13410</name>
</gene>
<evidence type="ECO:0000256" key="4">
    <source>
        <dbReference type="PIRSR" id="PIRSR000390-2"/>
    </source>
</evidence>
<keyword evidence="7" id="KW-1185">Reference proteome</keyword>
<keyword evidence="6" id="KW-0032">Aminotransferase</keyword>
<dbReference type="CDD" id="cd00616">
    <property type="entry name" value="AHBA_syn"/>
    <property type="match status" value="1"/>
</dbReference>
<protein>
    <submittedName>
        <fullName evidence="6">DegT/DnrJ/EryC1/StrS family aminotransferase</fullName>
    </submittedName>
</protein>
<feature type="modified residue" description="N6-(pyridoxal phosphate)lysine" evidence="4">
    <location>
        <position position="184"/>
    </location>
</feature>
<evidence type="ECO:0000256" key="2">
    <source>
        <dbReference type="ARBA" id="ARBA00037999"/>
    </source>
</evidence>
<dbReference type="PANTHER" id="PTHR30244">
    <property type="entry name" value="TRANSAMINASE"/>
    <property type="match status" value="1"/>
</dbReference>
<sequence length="370" mass="40401">MKVRYSPLEQQFADVDDVFDELKALVRSTDFTLGTVVGEFEEMFAAAVGSKYAIGVGSGTDALKIPLKALGIGPGDEVITAANTFYATAGAIAETGARIVFVDCDDTFGIDPDLIEAAITPRTKAIMPVHLTGDMANMTRITGIAEKHGLKVVEDACQSLLAKEAGRPAGTWGIAGGFSMHPLKIINVWGDAGVIVTDDPEMDRMCRLLRNHGLRNRDEMEILGYNTRLDSVQAVVGKWIVAKVGDIVAARIRNAARYDAGFADVPEITLPVRRAVKGESERSVYLNYVVFAERRDELLSHCQANGIDAKVHYPIALYKQDALRHLGYEDGAFPVTDRHAETIISFPADQHLTAEQIDYLIGVVREFYGR</sequence>
<feature type="active site" description="Proton acceptor" evidence="3">
    <location>
        <position position="184"/>
    </location>
</feature>
<proteinExistence type="inferred from homology"/>
<dbReference type="GO" id="GO:0030170">
    <property type="term" value="F:pyridoxal phosphate binding"/>
    <property type="evidence" value="ECO:0007669"/>
    <property type="project" value="TreeGrafter"/>
</dbReference>
<dbReference type="InterPro" id="IPR015424">
    <property type="entry name" value="PyrdxlP-dep_Trfase"/>
</dbReference>
<evidence type="ECO:0000313" key="6">
    <source>
        <dbReference type="EMBL" id="UUX48411.1"/>
    </source>
</evidence>
<organism evidence="6 7">
    <name type="scientific">Nisaea acidiphila</name>
    <dbReference type="NCBI Taxonomy" id="1862145"/>
    <lineage>
        <taxon>Bacteria</taxon>
        <taxon>Pseudomonadati</taxon>
        <taxon>Pseudomonadota</taxon>
        <taxon>Alphaproteobacteria</taxon>
        <taxon>Rhodospirillales</taxon>
        <taxon>Thalassobaculaceae</taxon>
        <taxon>Nisaea</taxon>
    </lineage>
</organism>
<name>A0A9J7AL79_9PROT</name>
<evidence type="ECO:0000256" key="1">
    <source>
        <dbReference type="ARBA" id="ARBA00022898"/>
    </source>
</evidence>
<keyword evidence="6" id="KW-0808">Transferase</keyword>
<dbReference type="Proteomes" id="UP001060336">
    <property type="component" value="Chromosome"/>
</dbReference>
<dbReference type="AlphaFoldDB" id="A0A9J7AL79"/>
<dbReference type="GO" id="GO:0000271">
    <property type="term" value="P:polysaccharide biosynthetic process"/>
    <property type="evidence" value="ECO:0007669"/>
    <property type="project" value="TreeGrafter"/>
</dbReference>
<dbReference type="RefSeq" id="WP_257766918.1">
    <property type="nucleotide sequence ID" value="NZ_CP102480.1"/>
</dbReference>
<evidence type="ECO:0000313" key="7">
    <source>
        <dbReference type="Proteomes" id="UP001060336"/>
    </source>
</evidence>
<dbReference type="Pfam" id="PF01041">
    <property type="entry name" value="DegT_DnrJ_EryC1"/>
    <property type="match status" value="1"/>
</dbReference>
<dbReference type="InterPro" id="IPR015422">
    <property type="entry name" value="PyrdxlP-dep_Trfase_small"/>
</dbReference>
<dbReference type="PANTHER" id="PTHR30244:SF36">
    <property type="entry name" value="3-OXO-GLUCOSE-6-PHOSPHATE:GLUTAMATE AMINOTRANSFERASE"/>
    <property type="match status" value="1"/>
</dbReference>
<dbReference type="InterPro" id="IPR000653">
    <property type="entry name" value="DegT/StrS_aminotransferase"/>
</dbReference>
<dbReference type="EMBL" id="CP102480">
    <property type="protein sequence ID" value="UUX48411.1"/>
    <property type="molecule type" value="Genomic_DNA"/>
</dbReference>
<evidence type="ECO:0000256" key="5">
    <source>
        <dbReference type="RuleBase" id="RU004508"/>
    </source>
</evidence>
<keyword evidence="1 4" id="KW-0663">Pyridoxal phosphate</keyword>